<comment type="caution">
    <text evidence="4">The sequence shown here is derived from an EMBL/GenBank/DDBJ whole genome shotgun (WGS) entry which is preliminary data.</text>
</comment>
<dbReference type="InterPro" id="IPR020084">
    <property type="entry name" value="NUDIX_hydrolase_CS"/>
</dbReference>
<comment type="cofactor">
    <cofactor evidence="1">
        <name>Mg(2+)</name>
        <dbReference type="ChEBI" id="CHEBI:18420"/>
    </cofactor>
</comment>
<dbReference type="EMBL" id="JNSL01000001">
    <property type="protein sequence ID" value="KGA21844.1"/>
    <property type="molecule type" value="Genomic_DNA"/>
</dbReference>
<dbReference type="AlphaFoldDB" id="A0A094QHM3"/>
<dbReference type="GO" id="GO:0016787">
    <property type="term" value="F:hydrolase activity"/>
    <property type="evidence" value="ECO:0007669"/>
    <property type="project" value="UniProtKB-KW"/>
</dbReference>
<sequence>MALIRHRETARVLLQADSGRFLLLYSLWSPESALEPRWMSPGGGIETSEDLQAAASRELLEETGLIVPPEALGPKVSEIEFNQPWKSGDYETGIAHFFKFRISQEFVVDRSMWTAEEHRDILDVRWWLPEDLKASGETVGPPGLIDLLVELG</sequence>
<gene>
    <name evidence="4" type="ORF">GM51_0490</name>
</gene>
<protein>
    <recommendedName>
        <fullName evidence="3">Nudix hydrolase domain-containing protein</fullName>
    </recommendedName>
</protein>
<reference evidence="4" key="1">
    <citation type="submission" date="2014-06" db="EMBL/GenBank/DDBJ databases">
        <title>Key roles for freshwater Actinobacteria revealed by deep metagenomic sequencing.</title>
        <authorList>
            <person name="Ghai R."/>
            <person name="Mizuno C.M."/>
            <person name="Picazo A."/>
            <person name="Camacho A."/>
            <person name="Rodriguez-Valera F."/>
        </authorList>
    </citation>
    <scope>NUCLEOTIDE SEQUENCE</scope>
</reference>
<dbReference type="InterPro" id="IPR020476">
    <property type="entry name" value="Nudix_hydrolase"/>
</dbReference>
<organism evidence="4">
    <name type="scientific">freshwater metagenome</name>
    <dbReference type="NCBI Taxonomy" id="449393"/>
    <lineage>
        <taxon>unclassified sequences</taxon>
        <taxon>metagenomes</taxon>
        <taxon>ecological metagenomes</taxon>
    </lineage>
</organism>
<dbReference type="PROSITE" id="PS51462">
    <property type="entry name" value="NUDIX"/>
    <property type="match status" value="1"/>
</dbReference>
<evidence type="ECO:0000256" key="2">
    <source>
        <dbReference type="ARBA" id="ARBA00022801"/>
    </source>
</evidence>
<accession>A0A094QHM3</accession>
<dbReference type="Pfam" id="PF00293">
    <property type="entry name" value="NUDIX"/>
    <property type="match status" value="1"/>
</dbReference>
<dbReference type="PRINTS" id="PR00502">
    <property type="entry name" value="NUDIXFAMILY"/>
</dbReference>
<dbReference type="PANTHER" id="PTHR43046">
    <property type="entry name" value="GDP-MANNOSE MANNOSYL HYDROLASE"/>
    <property type="match status" value="1"/>
</dbReference>
<keyword evidence="2" id="KW-0378">Hydrolase</keyword>
<evidence type="ECO:0000259" key="3">
    <source>
        <dbReference type="PROSITE" id="PS51462"/>
    </source>
</evidence>
<dbReference type="InterPro" id="IPR015797">
    <property type="entry name" value="NUDIX_hydrolase-like_dom_sf"/>
</dbReference>
<evidence type="ECO:0000313" key="4">
    <source>
        <dbReference type="EMBL" id="KGA21844.1"/>
    </source>
</evidence>
<evidence type="ECO:0000256" key="1">
    <source>
        <dbReference type="ARBA" id="ARBA00001946"/>
    </source>
</evidence>
<feature type="domain" description="Nudix hydrolase" evidence="3">
    <location>
        <begin position="1"/>
        <end position="151"/>
    </location>
</feature>
<dbReference type="PROSITE" id="PS00893">
    <property type="entry name" value="NUDIX_BOX"/>
    <property type="match status" value="1"/>
</dbReference>
<dbReference type="SUPFAM" id="SSF55811">
    <property type="entry name" value="Nudix"/>
    <property type="match status" value="1"/>
</dbReference>
<name>A0A094QHM3_9ZZZZ</name>
<dbReference type="InterPro" id="IPR000086">
    <property type="entry name" value="NUDIX_hydrolase_dom"/>
</dbReference>
<dbReference type="PANTHER" id="PTHR43046:SF14">
    <property type="entry name" value="MUTT_NUDIX FAMILY PROTEIN"/>
    <property type="match status" value="1"/>
</dbReference>
<dbReference type="Gene3D" id="3.90.79.10">
    <property type="entry name" value="Nucleoside Triphosphate Pyrophosphohydrolase"/>
    <property type="match status" value="1"/>
</dbReference>
<proteinExistence type="predicted"/>